<name>A0AAN5SEI0_CLOPF</name>
<keyword evidence="3 9" id="KW-0489">Methyltransferase</keyword>
<evidence type="ECO:0000256" key="4">
    <source>
        <dbReference type="ARBA" id="ARBA00022679"/>
    </source>
</evidence>
<dbReference type="RefSeq" id="WP_303523195.1">
    <property type="nucleotide sequence ID" value="NZ_JAUONM010000001.1"/>
</dbReference>
<accession>A0AAN5SEI0</accession>
<proteinExistence type="inferred from homology"/>
<dbReference type="InterPro" id="IPR011639">
    <property type="entry name" value="MethylTrfase_TaqI-like_dom"/>
</dbReference>
<dbReference type="InterPro" id="IPR029063">
    <property type="entry name" value="SAM-dependent_MTases_sf"/>
</dbReference>
<evidence type="ECO:0000313" key="10">
    <source>
        <dbReference type="Proteomes" id="UP000855421"/>
    </source>
</evidence>
<dbReference type="CDD" id="cd02440">
    <property type="entry name" value="AdoMet_MTases"/>
    <property type="match status" value="1"/>
</dbReference>
<evidence type="ECO:0000256" key="2">
    <source>
        <dbReference type="ARBA" id="ARBA00011900"/>
    </source>
</evidence>
<dbReference type="Pfam" id="PF22837">
    <property type="entry name" value="M_Eco57I_C"/>
    <property type="match status" value="1"/>
</dbReference>
<dbReference type="GO" id="GO:0006304">
    <property type="term" value="P:DNA modification"/>
    <property type="evidence" value="ECO:0007669"/>
    <property type="project" value="InterPro"/>
</dbReference>
<evidence type="ECO:0000259" key="8">
    <source>
        <dbReference type="Pfam" id="PF22837"/>
    </source>
</evidence>
<reference evidence="9" key="2">
    <citation type="submission" date="2020-07" db="EMBL/GenBank/DDBJ databases">
        <authorList>
            <consortium name="NCBI Pathogen Detection Project"/>
        </authorList>
    </citation>
    <scope>NUCLEOTIDE SEQUENCE</scope>
    <source>
        <strain evidence="9">C25</strain>
    </source>
</reference>
<evidence type="ECO:0000256" key="1">
    <source>
        <dbReference type="ARBA" id="ARBA00006594"/>
    </source>
</evidence>
<evidence type="ECO:0000313" key="9">
    <source>
        <dbReference type="EMBL" id="HAT4297963.1"/>
    </source>
</evidence>
<dbReference type="GO" id="GO:0009007">
    <property type="term" value="F:site-specific DNA-methyltransferase (adenine-specific) activity"/>
    <property type="evidence" value="ECO:0007669"/>
    <property type="project" value="UniProtKB-EC"/>
</dbReference>
<gene>
    <name evidence="9" type="ORF">I9063_001313</name>
</gene>
<dbReference type="Gene3D" id="3.40.50.150">
    <property type="entry name" value="Vaccinia Virus protein VP39"/>
    <property type="match status" value="1"/>
</dbReference>
<sequence>MQENKITGSYYTPEKLVQAMIKYINSNLNKNLKILEPSGGDGRIVEELLAAGYKNIDIVEYVKEKTDKLDLKFKNNKCINIYNKDFTEFSLYTDNRYDLIIGNPPYINKKYIVENQKKYIKKSYIKNKFRYSDFNNIWNVFLLNSINLLNKNGSIFFVLPIEFLQSLHSESLRELVLSKFKSIEIFLFKEKVFDNISQSICLVYLSDKDAKLESISYKLIKDYNLKEPIFKNNIDKNNLNKKWTSFILDESEFKFITELSNKYMRVDSLGKCAPGVVTGANDYFILSNEFVKNNNLQKYVKPIISKAKQLKNILILDEEMFENTSKESNCNLLYLNEFNIEQFNDNIKKYIKYGEKREINKRYKCSKRNRWYDMPNNNPGDIVFFKRYDNLPKIIVNSKRCLTTDLGYNIILDKKFDAKSVVFCFFNSLTLALCEIKGRYYGGGVQELTPREFKELALPYKKIHYKQIEKFNKMVIENKNFQEIIDYVDGIVLSENIAYEDIRKIKEIRHKYLKRRKG</sequence>
<dbReference type="GO" id="GO:0003676">
    <property type="term" value="F:nucleic acid binding"/>
    <property type="evidence" value="ECO:0007669"/>
    <property type="project" value="InterPro"/>
</dbReference>
<dbReference type="SUPFAM" id="SSF53335">
    <property type="entry name" value="S-adenosyl-L-methionine-dependent methyltransferases"/>
    <property type="match status" value="1"/>
</dbReference>
<dbReference type="EC" id="2.1.1.72" evidence="2"/>
<dbReference type="Pfam" id="PF07669">
    <property type="entry name" value="Eco57I"/>
    <property type="match status" value="1"/>
</dbReference>
<dbReference type="GO" id="GO:0032259">
    <property type="term" value="P:methylation"/>
    <property type="evidence" value="ECO:0007669"/>
    <property type="project" value="UniProtKB-KW"/>
</dbReference>
<dbReference type="PANTHER" id="PTHR33841:SF5">
    <property type="entry name" value="DNA METHYLASE (MODIFICATION METHYLASE) (METHYLTRANSFERASE)-RELATED"/>
    <property type="match status" value="1"/>
</dbReference>
<comment type="catalytic activity">
    <reaction evidence="6">
        <text>a 2'-deoxyadenosine in DNA + S-adenosyl-L-methionine = an N(6)-methyl-2'-deoxyadenosine in DNA + S-adenosyl-L-homocysteine + H(+)</text>
        <dbReference type="Rhea" id="RHEA:15197"/>
        <dbReference type="Rhea" id="RHEA-COMP:12418"/>
        <dbReference type="Rhea" id="RHEA-COMP:12419"/>
        <dbReference type="ChEBI" id="CHEBI:15378"/>
        <dbReference type="ChEBI" id="CHEBI:57856"/>
        <dbReference type="ChEBI" id="CHEBI:59789"/>
        <dbReference type="ChEBI" id="CHEBI:90615"/>
        <dbReference type="ChEBI" id="CHEBI:90616"/>
        <dbReference type="EC" id="2.1.1.72"/>
    </reaction>
</comment>
<dbReference type="InterPro" id="IPR050953">
    <property type="entry name" value="N4_N6_ade-DNA_methylase"/>
</dbReference>
<dbReference type="Proteomes" id="UP000855421">
    <property type="component" value="Unassembled WGS sequence"/>
</dbReference>
<evidence type="ECO:0000259" key="7">
    <source>
        <dbReference type="Pfam" id="PF07669"/>
    </source>
</evidence>
<feature type="domain" description="Type II methyltransferase M.TaqI-like" evidence="7">
    <location>
        <begin position="66"/>
        <end position="193"/>
    </location>
</feature>
<keyword evidence="5" id="KW-0949">S-adenosyl-L-methionine</keyword>
<evidence type="ECO:0000256" key="6">
    <source>
        <dbReference type="ARBA" id="ARBA00047942"/>
    </source>
</evidence>
<dbReference type="PROSITE" id="PS00092">
    <property type="entry name" value="N6_MTASE"/>
    <property type="match status" value="1"/>
</dbReference>
<dbReference type="PRINTS" id="PR00507">
    <property type="entry name" value="N12N6MTFRASE"/>
</dbReference>
<comment type="similarity">
    <text evidence="1">Belongs to the N(4)/N(6)-methyltransferase family.</text>
</comment>
<evidence type="ECO:0000256" key="3">
    <source>
        <dbReference type="ARBA" id="ARBA00022603"/>
    </source>
</evidence>
<keyword evidence="4" id="KW-0808">Transferase</keyword>
<reference evidence="9" key="1">
    <citation type="journal article" date="2018" name="Genome Biol.">
        <title>SKESA: strategic k-mer extension for scrupulous assemblies.</title>
        <authorList>
            <person name="Souvorov A."/>
            <person name="Agarwala R."/>
            <person name="Lipman D.J."/>
        </authorList>
    </citation>
    <scope>NUCLEOTIDE SEQUENCE</scope>
    <source>
        <strain evidence="9">C25</strain>
    </source>
</reference>
<dbReference type="AlphaFoldDB" id="A0AAN5SEI0"/>
<dbReference type="InterPro" id="IPR002052">
    <property type="entry name" value="DNA_methylase_N6_adenine_CS"/>
</dbReference>
<dbReference type="InterPro" id="IPR054520">
    <property type="entry name" value="M_Eco57I_C"/>
</dbReference>
<comment type="caution">
    <text evidence="9">The sequence shown here is derived from an EMBL/GenBank/DDBJ whole genome shotgun (WGS) entry which is preliminary data.</text>
</comment>
<dbReference type="EMBL" id="DACTBT010000005">
    <property type="protein sequence ID" value="HAT4297963.1"/>
    <property type="molecule type" value="Genomic_DNA"/>
</dbReference>
<organism evidence="9 10">
    <name type="scientific">Clostridium perfringens</name>
    <dbReference type="NCBI Taxonomy" id="1502"/>
    <lineage>
        <taxon>Bacteria</taxon>
        <taxon>Bacillati</taxon>
        <taxon>Bacillota</taxon>
        <taxon>Clostridia</taxon>
        <taxon>Eubacteriales</taxon>
        <taxon>Clostridiaceae</taxon>
        <taxon>Clostridium</taxon>
    </lineage>
</organism>
<dbReference type="PANTHER" id="PTHR33841">
    <property type="entry name" value="DNA METHYLTRANSFERASE YEEA-RELATED"/>
    <property type="match status" value="1"/>
</dbReference>
<evidence type="ECO:0000256" key="5">
    <source>
        <dbReference type="ARBA" id="ARBA00022691"/>
    </source>
</evidence>
<protein>
    <recommendedName>
        <fullName evidence="2">site-specific DNA-methyltransferase (adenine-specific)</fullName>
        <ecNumber evidence="2">2.1.1.72</ecNumber>
    </recommendedName>
</protein>
<feature type="domain" description="Type II methyltransferase M.Eco57I C-terminal" evidence="8">
    <location>
        <begin position="241"/>
        <end position="493"/>
    </location>
</feature>